<proteinExistence type="predicted"/>
<dbReference type="EMBL" id="BNAO01000003">
    <property type="protein sequence ID" value="GHG67159.1"/>
    <property type="molecule type" value="Genomic_DNA"/>
</dbReference>
<evidence type="ECO:0000313" key="2">
    <source>
        <dbReference type="Proteomes" id="UP000659697"/>
    </source>
</evidence>
<accession>A0ABQ3KYN6</accession>
<protein>
    <recommendedName>
        <fullName evidence="3">DUF3025 domain-containing protein</fullName>
    </recommendedName>
</protein>
<evidence type="ECO:0000313" key="1">
    <source>
        <dbReference type="EMBL" id="GHG67159.1"/>
    </source>
</evidence>
<dbReference type="Proteomes" id="UP000659697">
    <property type="component" value="Unassembled WGS sequence"/>
</dbReference>
<name>A0ABQ3KYN6_9ALTE</name>
<gene>
    <name evidence="1" type="ORF">GCM10010919_15650</name>
</gene>
<sequence>MVKNATKVRFTAPLQWSTAIITSNPIFSDLQQLFKLNACADWPDIPALNGWRAAKDYQFVDNALLAADGRYYEHFIFETQQIPTRAENWHDFFGALIWCLFPKTKALLNQLHMAEIAEHGQQQRSKLRNKLTLLDECGVLVCLEPEQLEHSELLRQHQWQQSFVTKRSDWWQGVRPVIFGHAIYEMATMPFIGLTAKCWFMPVPAGFGHWSLTDTYTFLDEKLAQQIANTSLLLDNQQLTPLPLLGIPGWYAANSEHRFYSNVEYFRPKRTAQQGN</sequence>
<dbReference type="Pfam" id="PF11227">
    <property type="entry name" value="DUF3025"/>
    <property type="match status" value="1"/>
</dbReference>
<dbReference type="InterPro" id="IPR021390">
    <property type="entry name" value="DUF3025"/>
</dbReference>
<dbReference type="RefSeq" id="WP_189432016.1">
    <property type="nucleotide sequence ID" value="NZ_BNAO01000003.1"/>
</dbReference>
<reference evidence="2" key="1">
    <citation type="journal article" date="2019" name="Int. J. Syst. Evol. Microbiol.">
        <title>The Global Catalogue of Microorganisms (GCM) 10K type strain sequencing project: providing services to taxonomists for standard genome sequencing and annotation.</title>
        <authorList>
            <consortium name="The Broad Institute Genomics Platform"/>
            <consortium name="The Broad Institute Genome Sequencing Center for Infectious Disease"/>
            <person name="Wu L."/>
            <person name="Ma J."/>
        </authorList>
    </citation>
    <scope>NUCLEOTIDE SEQUENCE [LARGE SCALE GENOMIC DNA]</scope>
    <source>
        <strain evidence="2">CGMCC 1.7003</strain>
    </source>
</reference>
<organism evidence="1 2">
    <name type="scientific">Alishewanella longhuensis</name>
    <dbReference type="NCBI Taxonomy" id="1091037"/>
    <lineage>
        <taxon>Bacteria</taxon>
        <taxon>Pseudomonadati</taxon>
        <taxon>Pseudomonadota</taxon>
        <taxon>Gammaproteobacteria</taxon>
        <taxon>Alteromonadales</taxon>
        <taxon>Alteromonadaceae</taxon>
        <taxon>Alishewanella</taxon>
    </lineage>
</organism>
<comment type="caution">
    <text evidence="1">The sequence shown here is derived from an EMBL/GenBank/DDBJ whole genome shotgun (WGS) entry which is preliminary data.</text>
</comment>
<evidence type="ECO:0008006" key="3">
    <source>
        <dbReference type="Google" id="ProtNLM"/>
    </source>
</evidence>
<keyword evidence="2" id="KW-1185">Reference proteome</keyword>